<dbReference type="GO" id="GO:0005524">
    <property type="term" value="F:ATP binding"/>
    <property type="evidence" value="ECO:0007669"/>
    <property type="project" value="UniProtKB-KW"/>
</dbReference>
<evidence type="ECO:0000256" key="3">
    <source>
        <dbReference type="PIRSR" id="PIRSR600407-1"/>
    </source>
</evidence>
<dbReference type="GO" id="GO:0045134">
    <property type="term" value="F:UDP phosphatase activity"/>
    <property type="evidence" value="ECO:0007669"/>
    <property type="project" value="TreeGrafter"/>
</dbReference>
<dbReference type="Gene3D" id="3.30.420.40">
    <property type="match status" value="1"/>
</dbReference>
<keyword evidence="6" id="KW-0175">Coiled coil</keyword>
<dbReference type="Gene3D" id="3.30.420.150">
    <property type="entry name" value="Exopolyphosphatase. Domain 2"/>
    <property type="match status" value="1"/>
</dbReference>
<keyword evidence="7" id="KW-0472">Membrane</keyword>
<dbReference type="Pfam" id="PF01150">
    <property type="entry name" value="GDA1_CD39"/>
    <property type="match status" value="1"/>
</dbReference>
<evidence type="ECO:0000256" key="2">
    <source>
        <dbReference type="ARBA" id="ARBA00022801"/>
    </source>
</evidence>
<evidence type="ECO:0000313" key="8">
    <source>
        <dbReference type="EMBL" id="KAJ1643120.1"/>
    </source>
</evidence>
<keyword evidence="2 5" id="KW-0378">Hydrolase</keyword>
<dbReference type="GO" id="GO:0046036">
    <property type="term" value="P:CTP metabolic process"/>
    <property type="evidence" value="ECO:0007669"/>
    <property type="project" value="TreeGrafter"/>
</dbReference>
<evidence type="ECO:0000256" key="6">
    <source>
        <dbReference type="SAM" id="Coils"/>
    </source>
</evidence>
<dbReference type="EMBL" id="JANBOH010000294">
    <property type="protein sequence ID" value="KAJ1643120.1"/>
    <property type="molecule type" value="Genomic_DNA"/>
</dbReference>
<dbReference type="GO" id="GO:0004050">
    <property type="term" value="F:apyrase activity"/>
    <property type="evidence" value="ECO:0007669"/>
    <property type="project" value="UniProtKB-EC"/>
</dbReference>
<proteinExistence type="inferred from homology"/>
<keyword evidence="9" id="KW-1185">Reference proteome</keyword>
<sequence>MKSWLWRLWHNGHLSTGTPVLPVIQSSSNSSNMPTVRRRMATRRIAILAFVSLATLAVVGLFYYLLSNDTSVLSERPDRADNDSTGDRRRYGIVIDAGSSGSRVMVYSWDDLELQHQQLKAQLNQIEKSNATAEADQRIHQQLLHLPAIERASEHWTFKTSPGISSFADRPRRVGIEHIKPLLDFAQKQVPKRQMAETPVFLLATAGMRLLARSHRSLLLDTACSFARANYDFLLPDCQESFQVVSGEVEGLYGWIAVNYLLDGFRGGGRSTGSQEHIEQSAPQRFSHGFLDMGGASAQIAFEPAKLTSQLRKHDLAEVTLRSLDGSDVSFNVFVATFLGHGTNEARRRFVGQLRGLARTPEGADTPIIDDPCLPPGLTLPTIDNQIVLRGTGSFAQCTLATEPLLNKTVCPVEPCLFAGVHAPEIDFGKQSFVGVSEYWYAAHNYLGLGGVWDVEKFEAQATKFCQTPWAEVMQMGAGDALAVARLQMQCFKAAWLVNVLHKGFGVPRNQASVEDRGGLNVVDKLAQSAAPFQSVNQVGDVEVSWTLGALLLKVSQMIKPDFHTIKAKSVPGIRLPSTPGVIEDGVELIDDSLWSPLRFVGIRRLLVLWSMQPTSTRLVLIVCVLATVALLVFLLYWLFVHRRSRYYKQLGRYSATGMANGEIPLGVLSRSPPLPSQLPRTFSPSSSLHAGYPEAVDNVSNRVASQDTDIIGGNASNGKELRHSSSVFMLDMLSGPLQSVLTPTVSPPSPNAPLSSADSRMRSVALVMEEPPISRSSSFNSLLPLSRRRGAGIE</sequence>
<dbReference type="CDD" id="cd24039">
    <property type="entry name" value="ASKHA_NBD_YND1-like"/>
    <property type="match status" value="1"/>
</dbReference>
<reference evidence="8" key="1">
    <citation type="submission" date="2022-07" db="EMBL/GenBank/DDBJ databases">
        <title>Phylogenomic reconstructions and comparative analyses of Kickxellomycotina fungi.</title>
        <authorList>
            <person name="Reynolds N.K."/>
            <person name="Stajich J.E."/>
            <person name="Barry K."/>
            <person name="Grigoriev I.V."/>
            <person name="Crous P."/>
            <person name="Smith M.E."/>
        </authorList>
    </citation>
    <scope>NUCLEOTIDE SEQUENCE</scope>
    <source>
        <strain evidence="8">NBRC 105413</strain>
    </source>
</reference>
<dbReference type="PANTHER" id="PTHR11782:SF121">
    <property type="entry name" value="NUCLEOSIDE-DIPHOSPHATASE MIG-23"/>
    <property type="match status" value="1"/>
</dbReference>
<dbReference type="GO" id="GO:0017111">
    <property type="term" value="F:ribonucleoside triphosphate phosphatase activity"/>
    <property type="evidence" value="ECO:0007669"/>
    <property type="project" value="TreeGrafter"/>
</dbReference>
<dbReference type="GO" id="GO:0005794">
    <property type="term" value="C:Golgi apparatus"/>
    <property type="evidence" value="ECO:0007669"/>
    <property type="project" value="TreeGrafter"/>
</dbReference>
<feature type="transmembrane region" description="Helical" evidence="7">
    <location>
        <begin position="619"/>
        <end position="640"/>
    </location>
</feature>
<feature type="coiled-coil region" evidence="6">
    <location>
        <begin position="109"/>
        <end position="136"/>
    </location>
</feature>
<keyword evidence="7" id="KW-1133">Transmembrane helix</keyword>
<dbReference type="GO" id="GO:0016020">
    <property type="term" value="C:membrane"/>
    <property type="evidence" value="ECO:0007669"/>
    <property type="project" value="TreeGrafter"/>
</dbReference>
<dbReference type="GO" id="GO:0006256">
    <property type="term" value="P:UDP catabolic process"/>
    <property type="evidence" value="ECO:0007669"/>
    <property type="project" value="TreeGrafter"/>
</dbReference>
<feature type="binding site" evidence="4">
    <location>
        <begin position="295"/>
        <end position="299"/>
    </location>
    <ligand>
        <name>ATP</name>
        <dbReference type="ChEBI" id="CHEBI:30616"/>
    </ligand>
</feature>
<protein>
    <submittedName>
        <fullName evidence="8">Golgi apyrase</fullName>
        <ecNumber evidence="8">3.6.1.5</ecNumber>
    </submittedName>
</protein>
<evidence type="ECO:0000256" key="1">
    <source>
        <dbReference type="ARBA" id="ARBA00009283"/>
    </source>
</evidence>
<feature type="active site" description="Proton acceptor" evidence="3">
    <location>
        <position position="250"/>
    </location>
</feature>
<dbReference type="EC" id="3.6.1.5" evidence="8"/>
<dbReference type="PROSITE" id="PS01238">
    <property type="entry name" value="GDA1_CD39_NTPASE"/>
    <property type="match status" value="1"/>
</dbReference>
<dbReference type="GO" id="GO:0004382">
    <property type="term" value="F:GDP phosphatase activity"/>
    <property type="evidence" value="ECO:0007669"/>
    <property type="project" value="TreeGrafter"/>
</dbReference>
<comment type="similarity">
    <text evidence="1 5">Belongs to the GDA1/CD39 NTPase family.</text>
</comment>
<evidence type="ECO:0000256" key="7">
    <source>
        <dbReference type="SAM" id="Phobius"/>
    </source>
</evidence>
<accession>A0A9W7XHW9</accession>
<evidence type="ECO:0000313" key="9">
    <source>
        <dbReference type="Proteomes" id="UP001145021"/>
    </source>
</evidence>
<keyword evidence="7" id="KW-0812">Transmembrane</keyword>
<evidence type="ECO:0000256" key="5">
    <source>
        <dbReference type="RuleBase" id="RU003833"/>
    </source>
</evidence>
<dbReference type="InterPro" id="IPR000407">
    <property type="entry name" value="GDA1_CD39_NTPase"/>
</dbReference>
<gene>
    <name evidence="8" type="primary">YND1</name>
    <name evidence="8" type="ORF">LPJ64_005076</name>
</gene>
<dbReference type="Proteomes" id="UP001145021">
    <property type="component" value="Unassembled WGS sequence"/>
</dbReference>
<dbReference type="PANTHER" id="PTHR11782">
    <property type="entry name" value="ADENOSINE/GUANOSINE DIPHOSPHATASE"/>
    <property type="match status" value="1"/>
</dbReference>
<comment type="caution">
    <text evidence="8">The sequence shown here is derived from an EMBL/GenBank/DDBJ whole genome shotgun (WGS) entry which is preliminary data.</text>
</comment>
<evidence type="ECO:0000256" key="4">
    <source>
        <dbReference type="PIRSR" id="PIRSR600407-2"/>
    </source>
</evidence>
<keyword evidence="4" id="KW-0067">ATP-binding</keyword>
<organism evidence="8 9">
    <name type="scientific">Coemansia asiatica</name>
    <dbReference type="NCBI Taxonomy" id="1052880"/>
    <lineage>
        <taxon>Eukaryota</taxon>
        <taxon>Fungi</taxon>
        <taxon>Fungi incertae sedis</taxon>
        <taxon>Zoopagomycota</taxon>
        <taxon>Kickxellomycotina</taxon>
        <taxon>Kickxellomycetes</taxon>
        <taxon>Kickxellales</taxon>
        <taxon>Kickxellaceae</taxon>
        <taxon>Coemansia</taxon>
    </lineage>
</organism>
<keyword evidence="4" id="KW-0547">Nucleotide-binding</keyword>
<name>A0A9W7XHW9_9FUNG</name>
<dbReference type="AlphaFoldDB" id="A0A9W7XHW9"/>
<feature type="transmembrane region" description="Helical" evidence="7">
    <location>
        <begin position="45"/>
        <end position="66"/>
    </location>
</feature>